<organism evidence="1 2">
    <name type="scientific">Catharanthus roseus</name>
    <name type="common">Madagascar periwinkle</name>
    <name type="synonym">Vinca rosea</name>
    <dbReference type="NCBI Taxonomy" id="4058"/>
    <lineage>
        <taxon>Eukaryota</taxon>
        <taxon>Viridiplantae</taxon>
        <taxon>Streptophyta</taxon>
        <taxon>Embryophyta</taxon>
        <taxon>Tracheophyta</taxon>
        <taxon>Spermatophyta</taxon>
        <taxon>Magnoliopsida</taxon>
        <taxon>eudicotyledons</taxon>
        <taxon>Gunneridae</taxon>
        <taxon>Pentapetalae</taxon>
        <taxon>asterids</taxon>
        <taxon>lamiids</taxon>
        <taxon>Gentianales</taxon>
        <taxon>Apocynaceae</taxon>
        <taxon>Rauvolfioideae</taxon>
        <taxon>Vinceae</taxon>
        <taxon>Catharanthinae</taxon>
        <taxon>Catharanthus</taxon>
    </lineage>
</organism>
<evidence type="ECO:0000313" key="1">
    <source>
        <dbReference type="EMBL" id="KAI5649658.1"/>
    </source>
</evidence>
<keyword evidence="2" id="KW-1185">Reference proteome</keyword>
<reference evidence="2" key="1">
    <citation type="journal article" date="2023" name="Nat. Plants">
        <title>Single-cell RNA sequencing provides a high-resolution roadmap for understanding the multicellular compartmentation of specialized metabolism.</title>
        <authorList>
            <person name="Sun S."/>
            <person name="Shen X."/>
            <person name="Li Y."/>
            <person name="Li Y."/>
            <person name="Wang S."/>
            <person name="Li R."/>
            <person name="Zhang H."/>
            <person name="Shen G."/>
            <person name="Guo B."/>
            <person name="Wei J."/>
            <person name="Xu J."/>
            <person name="St-Pierre B."/>
            <person name="Chen S."/>
            <person name="Sun C."/>
        </authorList>
    </citation>
    <scope>NUCLEOTIDE SEQUENCE [LARGE SCALE GENOMIC DNA]</scope>
</reference>
<accession>A0ACB9ZRJ0</accession>
<proteinExistence type="predicted"/>
<comment type="caution">
    <text evidence="1">The sequence shown here is derived from an EMBL/GenBank/DDBJ whole genome shotgun (WGS) entry which is preliminary data.</text>
</comment>
<dbReference type="Proteomes" id="UP001060085">
    <property type="component" value="Linkage Group LG08"/>
</dbReference>
<dbReference type="EMBL" id="CM044708">
    <property type="protein sequence ID" value="KAI5649658.1"/>
    <property type="molecule type" value="Genomic_DNA"/>
</dbReference>
<name>A0ACB9ZRJ0_CATRO</name>
<gene>
    <name evidence="1" type="ORF">M9H77_35663</name>
</gene>
<protein>
    <submittedName>
        <fullName evidence="1">Uncharacterized protein</fullName>
    </submittedName>
</protein>
<sequence length="165" mass="18635">MKFLEYCQGLLASNDREHVYGVLHPNMTVFRHTIIYNENTLSISCTCKMFSEVGILCSHSLHVFNFLCVQPIPNKYILKRRTKDIDVCGGSSGVGNIRKDNEGRPSDIKDPVGRCAKRLCNVRKKSIAEIKCNQARGKMKSTLIRASRIKTAIQFSITNEDLGRI</sequence>
<evidence type="ECO:0000313" key="2">
    <source>
        <dbReference type="Proteomes" id="UP001060085"/>
    </source>
</evidence>